<feature type="region of interest" description="Disordered" evidence="1">
    <location>
        <begin position="538"/>
        <end position="563"/>
    </location>
</feature>
<evidence type="ECO:0000259" key="3">
    <source>
        <dbReference type="Pfam" id="PF26118"/>
    </source>
</evidence>
<evidence type="ECO:0000313" key="5">
    <source>
        <dbReference type="Proteomes" id="UP000050424"/>
    </source>
</evidence>
<feature type="region of interest" description="Disordered" evidence="1">
    <location>
        <begin position="666"/>
        <end position="735"/>
    </location>
</feature>
<comment type="caution">
    <text evidence="4">The sequence shown here is derived from an EMBL/GenBank/DDBJ whole genome shotgun (WGS) entry which is preliminary data.</text>
</comment>
<gene>
    <name evidence="4" type="ORF">AK830_g8420</name>
</gene>
<dbReference type="Proteomes" id="UP000050424">
    <property type="component" value="Unassembled WGS sequence"/>
</dbReference>
<feature type="compositionally biased region" description="Low complexity" evidence="1">
    <location>
        <begin position="545"/>
        <end position="556"/>
    </location>
</feature>
<dbReference type="Pfam" id="PF26118">
    <property type="entry name" value="DUF8035"/>
    <property type="match status" value="2"/>
</dbReference>
<feature type="domain" description="Oxidoreductase acuF-like C2H2 type zinc-finger" evidence="2">
    <location>
        <begin position="296"/>
        <end position="324"/>
    </location>
</feature>
<feature type="region of interest" description="Disordered" evidence="1">
    <location>
        <begin position="807"/>
        <end position="854"/>
    </location>
</feature>
<dbReference type="PANTHER" id="PTHR35391">
    <property type="entry name" value="C2H2-TYPE DOMAIN-CONTAINING PROTEIN-RELATED"/>
    <property type="match status" value="1"/>
</dbReference>
<feature type="domain" description="DUF8035" evidence="3">
    <location>
        <begin position="563"/>
        <end position="614"/>
    </location>
</feature>
<dbReference type="PANTHER" id="PTHR35391:SF7">
    <property type="entry name" value="C2H2-TYPE DOMAIN-CONTAINING PROTEIN"/>
    <property type="match status" value="1"/>
</dbReference>
<evidence type="ECO:0000256" key="1">
    <source>
        <dbReference type="SAM" id="MobiDB-lite"/>
    </source>
</evidence>
<reference evidence="4 5" key="1">
    <citation type="submission" date="2015-09" db="EMBL/GenBank/DDBJ databases">
        <title>Draft genome of a European isolate of the apple canker pathogen Neonectria ditissima.</title>
        <authorList>
            <person name="Gomez-Cortecero A."/>
            <person name="Harrison R.J."/>
            <person name="Armitage A.D."/>
        </authorList>
    </citation>
    <scope>NUCLEOTIDE SEQUENCE [LARGE SCALE GENOMIC DNA]</scope>
    <source>
        <strain evidence="4 5">R09/05</strain>
    </source>
</reference>
<evidence type="ECO:0000313" key="4">
    <source>
        <dbReference type="EMBL" id="KPM38171.1"/>
    </source>
</evidence>
<organism evidence="4 5">
    <name type="scientific">Neonectria ditissima</name>
    <dbReference type="NCBI Taxonomy" id="78410"/>
    <lineage>
        <taxon>Eukaryota</taxon>
        <taxon>Fungi</taxon>
        <taxon>Dikarya</taxon>
        <taxon>Ascomycota</taxon>
        <taxon>Pezizomycotina</taxon>
        <taxon>Sordariomycetes</taxon>
        <taxon>Hypocreomycetidae</taxon>
        <taxon>Hypocreales</taxon>
        <taxon>Nectriaceae</taxon>
        <taxon>Neonectria</taxon>
    </lineage>
</organism>
<evidence type="ECO:0008006" key="6">
    <source>
        <dbReference type="Google" id="ProtNLM"/>
    </source>
</evidence>
<dbReference type="InterPro" id="IPR058925">
    <property type="entry name" value="zf-C2H2_AcuF"/>
</dbReference>
<evidence type="ECO:0000259" key="2">
    <source>
        <dbReference type="Pfam" id="PF26082"/>
    </source>
</evidence>
<feature type="compositionally biased region" description="Basic and acidic residues" evidence="1">
    <location>
        <begin position="705"/>
        <end position="735"/>
    </location>
</feature>
<dbReference type="STRING" id="78410.A0A0P7AKK2"/>
<dbReference type="InterPro" id="IPR058348">
    <property type="entry name" value="DUF8035"/>
</dbReference>
<feature type="compositionally biased region" description="Polar residues" evidence="1">
    <location>
        <begin position="470"/>
        <end position="484"/>
    </location>
</feature>
<dbReference type="AlphaFoldDB" id="A0A0P7AKK2"/>
<feature type="domain" description="DUF8035" evidence="3">
    <location>
        <begin position="734"/>
        <end position="787"/>
    </location>
</feature>
<protein>
    <recommendedName>
        <fullName evidence="6">C2H2-type domain-containing protein</fullName>
    </recommendedName>
</protein>
<proteinExistence type="predicted"/>
<feature type="region of interest" description="Disordered" evidence="1">
    <location>
        <begin position="459"/>
        <end position="485"/>
    </location>
</feature>
<dbReference type="OrthoDB" id="6133115at2759"/>
<name>A0A0P7AKK2_9HYPO</name>
<accession>A0A0P7AKK2</accession>
<dbReference type="Pfam" id="PF26082">
    <property type="entry name" value="zf-C2H2_AcuF"/>
    <property type="match status" value="1"/>
</dbReference>
<dbReference type="EMBL" id="LKCW01000142">
    <property type="protein sequence ID" value="KPM38171.1"/>
    <property type="molecule type" value="Genomic_DNA"/>
</dbReference>
<sequence length="854" mass="96159">MSAHTAELSIADRSVAAKIGLTQLLSEARDKETDGQLTIQPSSIEDLLDKFTLWAGSLGALQAPSKKLSLDYRLQAAPDIREQICEYLENLQEAIQDLISIVVGDNPNRDIHEWSDDDDEPIGSDSSPSDEAQIILQVIAECLRSLFRMAVLIRQAGPEDRFKRAMQHTELAFPDMFDIEHVEQKHAKLGQHDSRWLAKRLGSAIAKRRQFIKYCRDHKSRLGVDSTEISTEVETRTERLSSKATMFLKTRYVDADLLQSRLEDADDAASLMTASTAFDSSTLQRLPRLKDLSPDGQVFECPICFTLQDFLREKAWKMHAFRDLKSYVCTSHDEKCRNELFEDRNSWFEHELHHHRSQYTCTLCGEGPVTSKSDLTSHITSAHGSFSPDQISMLLDTGRQVPALFSAEDCPFCDDWAEALRSREDPNGKSQVNGLLVSPSRFKKHVATHQEQLAIFSIPRSNEKIGSDGSEGTNPISRDISAQASDDDDYQRLLLAEPLEQQEEEADLEADFEADLDELSGPEPQPLTEATLELLGHGSKLPARSPSASSSGSTVSIEETYPKKGSTRIPKRLVHAQAISDLRYPYEEKGDLFILGKALGQENIDELLRLSESYLKSNTKPESGNAGEPSYASNYIAVPARETGLDKRDTKSIEDEIRQLQKELEKRRLNSSTSDVETTIIDIDPGRPPEEQVSGDEDNQVTSAEIDKPKRAREVRFSDSHSRPDSDPEQEKRKQMWTEITKDLVTREAIEELGYDFEETDQFFYVMEYLGYDDVLKIVELSDDMRGRKHHPSTQQDENVDITVEETVPQPHKARDANAGEKTVSQEFGLDDVGSQAATSEPSTRKLAMRRRSF</sequence>
<keyword evidence="5" id="KW-1185">Reference proteome</keyword>